<evidence type="ECO:0000259" key="1">
    <source>
        <dbReference type="Pfam" id="PF00586"/>
    </source>
</evidence>
<dbReference type="AlphaFoldDB" id="A0AAU0UR06"/>
<dbReference type="Pfam" id="PF00586">
    <property type="entry name" value="AIRS"/>
    <property type="match status" value="1"/>
</dbReference>
<protein>
    <submittedName>
        <fullName evidence="2">AIR synthase related protein</fullName>
    </submittedName>
</protein>
<dbReference type="Gene3D" id="3.30.1330.10">
    <property type="entry name" value="PurM-like, N-terminal domain"/>
    <property type="match status" value="1"/>
</dbReference>
<reference evidence="2 3" key="1">
    <citation type="submission" date="2023-04" db="EMBL/GenBank/DDBJ databases">
        <authorList>
            <person name="Hsu D."/>
        </authorList>
    </citation>
    <scope>NUCLEOTIDE SEQUENCE [LARGE SCALE GENOMIC DNA]</scope>
    <source>
        <strain evidence="2 3">MK1</strain>
    </source>
</reference>
<dbReference type="RefSeq" id="WP_366924446.1">
    <property type="nucleotide sequence ID" value="NZ_CP121694.1"/>
</dbReference>
<sequence>MPDNKRVRDLTLVDLGQQTLIIGCDSTGAVGPKSGDQLQVSGELLGRMIAVVPIMEVMASGALPVAIIDTLSVEMHPTGENILNGIKKSIEEAGLPLSLINGSTEENFPTSQTGMGVTVVGVAERNDLRIGSSVDGDIVYLVGKPLVGAEVLDKPRLVAGIKTLRYLLEVTEIHEILPVGSKGVDYELKLLAITAGLSFEYLLGADKVDMQKSAGPATCVLATGEREAERYLKELHLPVTPIAILKPDITF</sequence>
<keyword evidence="3" id="KW-1185">Reference proteome</keyword>
<dbReference type="Proteomes" id="UP001329915">
    <property type="component" value="Chromosome"/>
</dbReference>
<evidence type="ECO:0000313" key="3">
    <source>
        <dbReference type="Proteomes" id="UP001329915"/>
    </source>
</evidence>
<gene>
    <name evidence="2" type="ORF">MFMK1_001423</name>
</gene>
<evidence type="ECO:0000313" key="2">
    <source>
        <dbReference type="EMBL" id="WRO21613.1"/>
    </source>
</evidence>
<organism evidence="2 3">
    <name type="scientific">Metallumcola ferriviriculae</name>
    <dbReference type="NCBI Taxonomy" id="3039180"/>
    <lineage>
        <taxon>Bacteria</taxon>
        <taxon>Bacillati</taxon>
        <taxon>Bacillota</taxon>
        <taxon>Clostridia</taxon>
        <taxon>Neomoorellales</taxon>
        <taxon>Desulfitibacteraceae</taxon>
        <taxon>Metallumcola</taxon>
    </lineage>
</organism>
<dbReference type="InterPro" id="IPR036921">
    <property type="entry name" value="PurM-like_N_sf"/>
</dbReference>
<dbReference type="SUPFAM" id="SSF55326">
    <property type="entry name" value="PurM N-terminal domain-like"/>
    <property type="match status" value="1"/>
</dbReference>
<dbReference type="KEGG" id="dbc:MFMK1_001423"/>
<feature type="domain" description="PurM-like N-terminal" evidence="1">
    <location>
        <begin position="34"/>
        <end position="122"/>
    </location>
</feature>
<dbReference type="EMBL" id="CP121694">
    <property type="protein sequence ID" value="WRO21613.1"/>
    <property type="molecule type" value="Genomic_DNA"/>
</dbReference>
<accession>A0AAU0UR06</accession>
<dbReference type="InterPro" id="IPR016188">
    <property type="entry name" value="PurM-like_N"/>
</dbReference>
<proteinExistence type="predicted"/>
<name>A0AAU0UR06_9FIRM</name>